<accession>A0A3Q0RW62</accession>
<protein>
    <recommendedName>
        <fullName evidence="5">Metallothionein</fullName>
    </recommendedName>
</protein>
<comment type="function">
    <text evidence="1 5">Metallothioneins have a high content of cysteine residues that bind various heavy metals.</text>
</comment>
<evidence type="ECO:0000256" key="4">
    <source>
        <dbReference type="ARBA" id="ARBA00022851"/>
    </source>
</evidence>
<dbReference type="Pfam" id="PF00131">
    <property type="entry name" value="Metallothio"/>
    <property type="match status" value="1"/>
</dbReference>
<dbReference type="GO" id="GO:0046872">
    <property type="term" value="F:metal ion binding"/>
    <property type="evidence" value="ECO:0007669"/>
    <property type="project" value="UniProtKB-KW"/>
</dbReference>
<evidence type="ECO:0000256" key="5">
    <source>
        <dbReference type="RuleBase" id="RU000621"/>
    </source>
</evidence>
<dbReference type="PRINTS" id="PR00860">
    <property type="entry name" value="MTVERTEBRATE"/>
</dbReference>
<sequence length="57" mass="6200">VVVHSPPKVLQHICETQCVNCTCPTCKKTCCWCCPPNCSKCASGCVCKDTCDEKCCK</sequence>
<dbReference type="OMA" id="HICETQC"/>
<reference evidence="6" key="2">
    <citation type="submission" date="2025-09" db="UniProtKB">
        <authorList>
            <consortium name="Ensembl"/>
        </authorList>
    </citation>
    <scope>IDENTIFICATION</scope>
</reference>
<dbReference type="InterPro" id="IPR017854">
    <property type="entry name" value="Metalthion_dom_sf"/>
</dbReference>
<name>A0A3Q0RW62_AMPCI</name>
<dbReference type="Gene3D" id="4.10.10.10">
    <property type="entry name" value="Metallothionein Isoform II"/>
    <property type="match status" value="1"/>
</dbReference>
<proteinExistence type="inferred from homology"/>
<evidence type="ECO:0000313" key="6">
    <source>
        <dbReference type="Ensembl" id="ENSACIP00000016824.1"/>
    </source>
</evidence>
<dbReference type="Proteomes" id="UP000261340">
    <property type="component" value="Unplaced"/>
</dbReference>
<dbReference type="InterPro" id="IPR000006">
    <property type="entry name" value="Metalthion_vert"/>
</dbReference>
<organism evidence="6 7">
    <name type="scientific">Amphilophus citrinellus</name>
    <name type="common">Midas cichlid</name>
    <name type="synonym">Cichlasoma citrinellum</name>
    <dbReference type="NCBI Taxonomy" id="61819"/>
    <lineage>
        <taxon>Eukaryota</taxon>
        <taxon>Metazoa</taxon>
        <taxon>Chordata</taxon>
        <taxon>Craniata</taxon>
        <taxon>Vertebrata</taxon>
        <taxon>Euteleostomi</taxon>
        <taxon>Actinopterygii</taxon>
        <taxon>Neopterygii</taxon>
        <taxon>Teleostei</taxon>
        <taxon>Neoteleostei</taxon>
        <taxon>Acanthomorphata</taxon>
        <taxon>Ovalentaria</taxon>
        <taxon>Cichlomorphae</taxon>
        <taxon>Cichliformes</taxon>
        <taxon>Cichlidae</taxon>
        <taxon>New World cichlids</taxon>
        <taxon>Cichlasomatinae</taxon>
        <taxon>Heroini</taxon>
        <taxon>Amphilophus</taxon>
    </lineage>
</organism>
<dbReference type="Ensembl" id="ENSACIT00000017279.1">
    <property type="protein sequence ID" value="ENSACIP00000016824.1"/>
    <property type="gene ID" value="ENSACIG00000013117.1"/>
</dbReference>
<reference evidence="6" key="1">
    <citation type="submission" date="2025-08" db="UniProtKB">
        <authorList>
            <consortium name="Ensembl"/>
        </authorList>
    </citation>
    <scope>IDENTIFICATION</scope>
</reference>
<dbReference type="SUPFAM" id="SSF57868">
    <property type="entry name" value="Metallothionein"/>
    <property type="match status" value="1"/>
</dbReference>
<evidence type="ECO:0000256" key="1">
    <source>
        <dbReference type="ARBA" id="ARBA00002568"/>
    </source>
</evidence>
<evidence type="ECO:0000256" key="3">
    <source>
        <dbReference type="ARBA" id="ARBA00022723"/>
    </source>
</evidence>
<comment type="similarity">
    <text evidence="2 5">Belongs to the metallothionein superfamily. Type 1 family.</text>
</comment>
<evidence type="ECO:0000313" key="7">
    <source>
        <dbReference type="Proteomes" id="UP000261340"/>
    </source>
</evidence>
<dbReference type="AlphaFoldDB" id="A0A3Q0RW62"/>
<keyword evidence="3 5" id="KW-0479">Metal-binding</keyword>
<keyword evidence="4 5" id="KW-0480">Metal-thiolate cluster</keyword>
<keyword evidence="7" id="KW-1185">Reference proteome</keyword>
<evidence type="ECO:0000256" key="2">
    <source>
        <dbReference type="ARBA" id="ARBA00007283"/>
    </source>
</evidence>
<dbReference type="InterPro" id="IPR023587">
    <property type="entry name" value="Metalthion_dom_sf_vert"/>
</dbReference>